<evidence type="ECO:0000313" key="2">
    <source>
        <dbReference type="EMBL" id="RAW23056.1"/>
    </source>
</evidence>
<accession>A0A329RH36</accession>
<proteinExistence type="predicted"/>
<reference evidence="2 3" key="1">
    <citation type="submission" date="2018-01" db="EMBL/GenBank/DDBJ databases">
        <title>Draft genome of the strawberry crown rot pathogen Phytophthora cactorum.</title>
        <authorList>
            <person name="Armitage A.D."/>
            <person name="Lysoe E."/>
            <person name="Nellist C.F."/>
            <person name="Harrison R.J."/>
            <person name="Brurberg M.B."/>
        </authorList>
    </citation>
    <scope>NUCLEOTIDE SEQUENCE [LARGE SCALE GENOMIC DNA]</scope>
    <source>
        <strain evidence="2 3">10300</strain>
    </source>
</reference>
<dbReference type="EMBL" id="MJFZ01001144">
    <property type="protein sequence ID" value="RAW23056.1"/>
    <property type="molecule type" value="Genomic_DNA"/>
</dbReference>
<evidence type="ECO:0000313" key="3">
    <source>
        <dbReference type="Proteomes" id="UP000251314"/>
    </source>
</evidence>
<dbReference type="VEuPathDB" id="FungiDB:PC110_g20510"/>
<evidence type="ECO:0000256" key="1">
    <source>
        <dbReference type="SAM" id="MobiDB-lite"/>
    </source>
</evidence>
<dbReference type="OrthoDB" id="94313at2759"/>
<gene>
    <name evidence="2" type="ORF">PC110_g20510</name>
</gene>
<dbReference type="AlphaFoldDB" id="A0A329RH36"/>
<sequence>MENAFPPNKEDKLRLIVYAYDIWRLVLPDDRVPTLEVRLKEGRSLSNSVKKHVKGKLLRWSIKIMNYNYTIEHIAEPQNVWTDMISTRDSNHAPMPAASKRIRTDSPTLVPPETGTEVSEPTISTLDTLDDDNFIWPSYVAIIKMQSLYDPSPGAESDTDGVFTLHNRIWTPADARDLIERLFVVAHCGARGHRGDPTMIAHLRRLFAVEHLHELVSTFVRQCRLCLHSKVEPVSPDGGER</sequence>
<comment type="caution">
    <text evidence="2">The sequence shown here is derived from an EMBL/GenBank/DDBJ whole genome shotgun (WGS) entry which is preliminary data.</text>
</comment>
<keyword evidence="3" id="KW-1185">Reference proteome</keyword>
<name>A0A329RH36_9STRA</name>
<feature type="region of interest" description="Disordered" evidence="1">
    <location>
        <begin position="92"/>
        <end position="120"/>
    </location>
</feature>
<protein>
    <submittedName>
        <fullName evidence="2">Uncharacterized protein</fullName>
    </submittedName>
</protein>
<organism evidence="2 3">
    <name type="scientific">Phytophthora cactorum</name>
    <dbReference type="NCBI Taxonomy" id="29920"/>
    <lineage>
        <taxon>Eukaryota</taxon>
        <taxon>Sar</taxon>
        <taxon>Stramenopiles</taxon>
        <taxon>Oomycota</taxon>
        <taxon>Peronosporomycetes</taxon>
        <taxon>Peronosporales</taxon>
        <taxon>Peronosporaceae</taxon>
        <taxon>Phytophthora</taxon>
    </lineage>
</organism>
<dbReference type="Proteomes" id="UP000251314">
    <property type="component" value="Unassembled WGS sequence"/>
</dbReference>